<dbReference type="PANTHER" id="PTHR33841">
    <property type="entry name" value="DNA METHYLTRANSFERASE YEEA-RELATED"/>
    <property type="match status" value="1"/>
</dbReference>
<sequence length="558" mass="60576">MRPNLAVVPDTATLRKARGAFFTPDAIAEFTTNWAVRSADDLVLEPSCGEAAFLTQAVRRLTELQLATSALPMPPRVDGVEIHEASAAEAERLVRAAGGDPNITVSDFFIVRPEPKYTAVIGNPPYIRYQDFSGEARTRSREAALQAGVNMSGLASSWAAFTVHSALMLRKGGRLALVVPAELLSVNYAAEVRRFLFDRFAHVDLVLFTERVFAEVQEEVVLLLADGYEEGSAKHASIYQAQNAAALSETLAATTWTPTDPAEKWTPSLLSADALGVYSGLLSSGDFTTLETWGDTTLGMVTGNNKYFAMSPEKVAELGLAESDLLKLSPPGSSHLRGLVFSSDAWRALGKKGSATYLFRPNGEPSAAAWEYINAGETASVNTAYKCRVRKPWWRVPLVKPADLFLTYMNADTPRITTNEAKALHLNSVHGIYLRPEHSKVGRKFLPLAALTSMTLVGAETVGRSYGGGMLKIEPREADRLPVPSPEVVAAASDPLTALRPQLATRLRYGRLVEAAKLVDDVLLIGELGMKRSEVKALRDAHAELTARRTARGQRVEV</sequence>
<evidence type="ECO:0000256" key="4">
    <source>
        <dbReference type="ARBA" id="ARBA00022747"/>
    </source>
</evidence>
<dbReference type="RefSeq" id="WP_045263570.1">
    <property type="nucleotide sequence ID" value="NZ_JYIV01000024.1"/>
</dbReference>
<evidence type="ECO:0000259" key="6">
    <source>
        <dbReference type="Pfam" id="PF22837"/>
    </source>
</evidence>
<comment type="caution">
    <text evidence="7">The sequence shown here is derived from an EMBL/GenBank/DDBJ whole genome shotgun (WGS) entry which is preliminary data.</text>
</comment>
<accession>A0A0F0KPX1</accession>
<dbReference type="GO" id="GO:0008170">
    <property type="term" value="F:N-methyltransferase activity"/>
    <property type="evidence" value="ECO:0007669"/>
    <property type="project" value="InterPro"/>
</dbReference>
<keyword evidence="3" id="KW-0949">S-adenosyl-L-methionine</keyword>
<dbReference type="GO" id="GO:0009007">
    <property type="term" value="F:site-specific DNA-methyltransferase (adenine-specific) activity"/>
    <property type="evidence" value="ECO:0007669"/>
    <property type="project" value="UniProtKB-EC"/>
</dbReference>
<dbReference type="Pfam" id="PF22837">
    <property type="entry name" value="M_Eco57I_C"/>
    <property type="match status" value="1"/>
</dbReference>
<dbReference type="Pfam" id="PF02384">
    <property type="entry name" value="N6_Mtase"/>
    <property type="match status" value="1"/>
</dbReference>
<evidence type="ECO:0000256" key="1">
    <source>
        <dbReference type="ARBA" id="ARBA00022603"/>
    </source>
</evidence>
<dbReference type="OrthoDB" id="32195at2"/>
<dbReference type="GO" id="GO:0003677">
    <property type="term" value="F:DNA binding"/>
    <property type="evidence" value="ECO:0007669"/>
    <property type="project" value="InterPro"/>
</dbReference>
<dbReference type="PRINTS" id="PR00507">
    <property type="entry name" value="N12N6MTFRASE"/>
</dbReference>
<dbReference type="REBASE" id="115019">
    <property type="entry name" value="M.Msp163ORF1668P"/>
</dbReference>
<dbReference type="Proteomes" id="UP000033725">
    <property type="component" value="Unassembled WGS sequence"/>
</dbReference>
<dbReference type="Gene3D" id="3.40.50.150">
    <property type="entry name" value="Vaccinia Virus protein VP39"/>
    <property type="match status" value="1"/>
</dbReference>
<gene>
    <name evidence="7" type="ORF">RN51_01668</name>
</gene>
<dbReference type="InterPro" id="IPR050953">
    <property type="entry name" value="N4_N6_ade-DNA_methylase"/>
</dbReference>
<evidence type="ECO:0000256" key="2">
    <source>
        <dbReference type="ARBA" id="ARBA00022679"/>
    </source>
</evidence>
<proteinExistence type="predicted"/>
<dbReference type="InterPro" id="IPR054520">
    <property type="entry name" value="M_Eco57I_C"/>
</dbReference>
<dbReference type="InterPro" id="IPR002052">
    <property type="entry name" value="DNA_methylase_N6_adenine_CS"/>
</dbReference>
<protein>
    <submittedName>
        <fullName evidence="7">Modification methylase Eco57IB</fullName>
        <ecNumber evidence="7">2.1.1.72</ecNumber>
    </submittedName>
</protein>
<keyword evidence="1 7" id="KW-0489">Methyltransferase</keyword>
<dbReference type="GO" id="GO:0032259">
    <property type="term" value="P:methylation"/>
    <property type="evidence" value="ECO:0007669"/>
    <property type="project" value="UniProtKB-KW"/>
</dbReference>
<feature type="domain" description="DNA methylase adenine-specific" evidence="5">
    <location>
        <begin position="14"/>
        <end position="224"/>
    </location>
</feature>
<evidence type="ECO:0000256" key="3">
    <source>
        <dbReference type="ARBA" id="ARBA00022691"/>
    </source>
</evidence>
<dbReference type="InterPro" id="IPR029063">
    <property type="entry name" value="SAM-dependent_MTases_sf"/>
</dbReference>
<evidence type="ECO:0000313" key="8">
    <source>
        <dbReference type="Proteomes" id="UP000033725"/>
    </source>
</evidence>
<dbReference type="InterPro" id="IPR003356">
    <property type="entry name" value="DNA_methylase_A-5"/>
</dbReference>
<keyword evidence="4" id="KW-0680">Restriction system</keyword>
<dbReference type="AlphaFoldDB" id="A0A0F0KPX1"/>
<dbReference type="GO" id="GO:0009307">
    <property type="term" value="P:DNA restriction-modification system"/>
    <property type="evidence" value="ECO:0007669"/>
    <property type="project" value="UniProtKB-KW"/>
</dbReference>
<dbReference type="PANTHER" id="PTHR33841:SF5">
    <property type="entry name" value="DNA METHYLASE (MODIFICATION METHYLASE) (METHYLTRANSFERASE)-RELATED"/>
    <property type="match status" value="1"/>
</dbReference>
<feature type="domain" description="Type II methyltransferase M.Eco57I C-terminal" evidence="6">
    <location>
        <begin position="263"/>
        <end position="524"/>
    </location>
</feature>
<name>A0A0F0KPX1_9MICO</name>
<dbReference type="PROSITE" id="PS00092">
    <property type="entry name" value="N6_MTASE"/>
    <property type="match status" value="1"/>
</dbReference>
<reference evidence="7 8" key="1">
    <citation type="submission" date="2015-02" db="EMBL/GenBank/DDBJ databases">
        <title>Draft genome sequences of ten Microbacterium spp. with emphasis on heavy metal contaminated environments.</title>
        <authorList>
            <person name="Corretto E."/>
        </authorList>
    </citation>
    <scope>NUCLEOTIDE SEQUENCE [LARGE SCALE GENOMIC DNA]</scope>
    <source>
        <strain evidence="7 8">BEL163</strain>
    </source>
</reference>
<keyword evidence="2 7" id="KW-0808">Transferase</keyword>
<evidence type="ECO:0000259" key="5">
    <source>
        <dbReference type="Pfam" id="PF02384"/>
    </source>
</evidence>
<organism evidence="7 8">
    <name type="scientific">Microbacterium oxydans</name>
    <dbReference type="NCBI Taxonomy" id="82380"/>
    <lineage>
        <taxon>Bacteria</taxon>
        <taxon>Bacillati</taxon>
        <taxon>Actinomycetota</taxon>
        <taxon>Actinomycetes</taxon>
        <taxon>Micrococcales</taxon>
        <taxon>Microbacteriaceae</taxon>
        <taxon>Microbacterium</taxon>
    </lineage>
</organism>
<dbReference type="EC" id="2.1.1.72" evidence="7"/>
<dbReference type="PATRIC" id="fig|82380.10.peg.1677"/>
<dbReference type="SUPFAM" id="SSF53335">
    <property type="entry name" value="S-adenosyl-L-methionine-dependent methyltransferases"/>
    <property type="match status" value="1"/>
</dbReference>
<evidence type="ECO:0000313" key="7">
    <source>
        <dbReference type="EMBL" id="KJL22923.1"/>
    </source>
</evidence>
<dbReference type="EMBL" id="JYIV01000024">
    <property type="protein sequence ID" value="KJL22923.1"/>
    <property type="molecule type" value="Genomic_DNA"/>
</dbReference>